<evidence type="ECO:0000313" key="1">
    <source>
        <dbReference type="EMBL" id="KAF6500939.1"/>
    </source>
</evidence>
<dbReference type="AlphaFoldDB" id="A0A7J8JX43"/>
<dbReference type="InParanoid" id="A0A7J8JX43"/>
<gene>
    <name evidence="1" type="ORF">HJG59_007962</name>
</gene>
<protein>
    <submittedName>
        <fullName evidence="1">Uncharacterized protein</fullName>
    </submittedName>
</protein>
<comment type="caution">
    <text evidence="1">The sequence shown here is derived from an EMBL/GenBank/DDBJ whole genome shotgun (WGS) entry which is preliminary data.</text>
</comment>
<dbReference type="EMBL" id="JACASF010000001">
    <property type="protein sequence ID" value="KAF6500939.1"/>
    <property type="molecule type" value="Genomic_DNA"/>
</dbReference>
<evidence type="ECO:0000313" key="2">
    <source>
        <dbReference type="Proteomes" id="UP000550707"/>
    </source>
</evidence>
<dbReference type="Proteomes" id="UP000550707">
    <property type="component" value="Unassembled WGS sequence"/>
</dbReference>
<name>A0A7J8JX43_MOLMO</name>
<accession>A0A7J8JX43</accession>
<reference evidence="1 2" key="1">
    <citation type="journal article" date="2020" name="Nature">
        <title>Six reference-quality genomes reveal evolution of bat adaptations.</title>
        <authorList>
            <person name="Jebb D."/>
            <person name="Huang Z."/>
            <person name="Pippel M."/>
            <person name="Hughes G.M."/>
            <person name="Lavrichenko K."/>
            <person name="Devanna P."/>
            <person name="Winkler S."/>
            <person name="Jermiin L.S."/>
            <person name="Skirmuntt E.C."/>
            <person name="Katzourakis A."/>
            <person name="Burkitt-Gray L."/>
            <person name="Ray D.A."/>
            <person name="Sullivan K.A.M."/>
            <person name="Roscito J.G."/>
            <person name="Kirilenko B.M."/>
            <person name="Davalos L.M."/>
            <person name="Corthals A.P."/>
            <person name="Power M.L."/>
            <person name="Jones G."/>
            <person name="Ransome R.D."/>
            <person name="Dechmann D.K.N."/>
            <person name="Locatelli A.G."/>
            <person name="Puechmaille S.J."/>
            <person name="Fedrigo O."/>
            <person name="Jarvis E.D."/>
            <person name="Hiller M."/>
            <person name="Vernes S.C."/>
            <person name="Myers E.W."/>
            <person name="Teeling E.C."/>
        </authorList>
    </citation>
    <scope>NUCLEOTIDE SEQUENCE [LARGE SCALE GENOMIC DNA]</scope>
    <source>
        <strain evidence="1">MMolMol1</strain>
        <tissue evidence="1">Muscle</tissue>
    </source>
</reference>
<keyword evidence="2" id="KW-1185">Reference proteome</keyword>
<sequence>MVGCLAIFSLSFSGFESMFIKAGNSDTGRAEDRRRNRKEPRLGCFSSLGSPRKGGLGALASVSQWLEHWSTHQRLVGLIPSQEHIPWFGVWSPSLVRFVWEATHQCVSLTLMFLSLFPSPSLSLPPTLSEDKCKNILG</sequence>
<proteinExistence type="predicted"/>
<organism evidence="1 2">
    <name type="scientific">Molossus molossus</name>
    <name type="common">Pallas' mastiff bat</name>
    <name type="synonym">Vespertilio molossus</name>
    <dbReference type="NCBI Taxonomy" id="27622"/>
    <lineage>
        <taxon>Eukaryota</taxon>
        <taxon>Metazoa</taxon>
        <taxon>Chordata</taxon>
        <taxon>Craniata</taxon>
        <taxon>Vertebrata</taxon>
        <taxon>Euteleostomi</taxon>
        <taxon>Mammalia</taxon>
        <taxon>Eutheria</taxon>
        <taxon>Laurasiatheria</taxon>
        <taxon>Chiroptera</taxon>
        <taxon>Yangochiroptera</taxon>
        <taxon>Molossidae</taxon>
        <taxon>Molossus</taxon>
    </lineage>
</organism>